<comment type="caution">
    <text evidence="1">Lacks conserved residue(s) required for the propagation of feature annotation.</text>
</comment>
<keyword evidence="1" id="KW-1015">Disulfide bond</keyword>
<keyword evidence="3" id="KW-0472">Membrane</keyword>
<dbReference type="SMART" id="SM00664">
    <property type="entry name" value="DoH"/>
    <property type="match status" value="2"/>
</dbReference>
<feature type="compositionally biased region" description="Basic and acidic residues" evidence="2">
    <location>
        <begin position="215"/>
        <end position="231"/>
    </location>
</feature>
<dbReference type="InterPro" id="IPR000742">
    <property type="entry name" value="EGF"/>
</dbReference>
<comment type="caution">
    <text evidence="6">The sequence shown here is derived from an EMBL/GenBank/DDBJ whole genome shotgun (WGS) entry which is preliminary data.</text>
</comment>
<reference evidence="6" key="1">
    <citation type="submission" date="2021-06" db="EMBL/GenBank/DDBJ databases">
        <authorList>
            <person name="Hodson N. C."/>
            <person name="Mongue J. A."/>
            <person name="Jaron S. K."/>
        </authorList>
    </citation>
    <scope>NUCLEOTIDE SEQUENCE</scope>
</reference>
<dbReference type="PROSITE" id="PS50836">
    <property type="entry name" value="DOMON"/>
    <property type="match status" value="1"/>
</dbReference>
<feature type="domain" description="DOMON" evidence="5">
    <location>
        <begin position="532"/>
        <end position="649"/>
    </location>
</feature>
<evidence type="ECO:0000259" key="4">
    <source>
        <dbReference type="PROSITE" id="PS50026"/>
    </source>
</evidence>
<dbReference type="CDD" id="cd00054">
    <property type="entry name" value="EGF_CA"/>
    <property type="match status" value="1"/>
</dbReference>
<keyword evidence="3" id="KW-0812">Transmembrane</keyword>
<proteinExistence type="predicted"/>
<feature type="compositionally biased region" description="Basic and acidic residues" evidence="2">
    <location>
        <begin position="349"/>
        <end position="364"/>
    </location>
</feature>
<feature type="compositionally biased region" description="Low complexity" evidence="2">
    <location>
        <begin position="248"/>
        <end position="259"/>
    </location>
</feature>
<evidence type="ECO:0000256" key="2">
    <source>
        <dbReference type="SAM" id="MobiDB-lite"/>
    </source>
</evidence>
<feature type="transmembrane region" description="Helical" evidence="3">
    <location>
        <begin position="825"/>
        <end position="848"/>
    </location>
</feature>
<name>A0A8J2PDE6_9HEXA</name>
<dbReference type="PANTHER" id="PTHR46901">
    <property type="entry name" value="GH04942P"/>
    <property type="match status" value="1"/>
</dbReference>
<dbReference type="CDD" id="cd09631">
    <property type="entry name" value="DOMON_DOH"/>
    <property type="match status" value="2"/>
</dbReference>
<feature type="region of interest" description="Disordered" evidence="2">
    <location>
        <begin position="192"/>
        <end position="364"/>
    </location>
</feature>
<dbReference type="PROSITE" id="PS50026">
    <property type="entry name" value="EGF_3"/>
    <property type="match status" value="1"/>
</dbReference>
<evidence type="ECO:0000313" key="7">
    <source>
        <dbReference type="Proteomes" id="UP000708208"/>
    </source>
</evidence>
<keyword evidence="7" id="KW-1185">Reference proteome</keyword>
<evidence type="ECO:0000259" key="5">
    <source>
        <dbReference type="PROSITE" id="PS50836"/>
    </source>
</evidence>
<feature type="domain" description="EGF-like" evidence="4">
    <location>
        <begin position="72"/>
        <end position="113"/>
    </location>
</feature>
<evidence type="ECO:0000313" key="6">
    <source>
        <dbReference type="EMBL" id="CAG7824757.1"/>
    </source>
</evidence>
<feature type="compositionally biased region" description="Basic and acidic residues" evidence="2">
    <location>
        <begin position="925"/>
        <end position="941"/>
    </location>
</feature>
<dbReference type="InterPro" id="IPR045266">
    <property type="entry name" value="DOH_DOMON"/>
</dbReference>
<dbReference type="SMART" id="SM00181">
    <property type="entry name" value="EGF"/>
    <property type="match status" value="2"/>
</dbReference>
<gene>
    <name evidence="6" type="ORF">AFUS01_LOCUS34899</name>
</gene>
<dbReference type="AlphaFoldDB" id="A0A8J2PDE6"/>
<feature type="disulfide bond" evidence="1">
    <location>
        <begin position="103"/>
        <end position="112"/>
    </location>
</feature>
<keyword evidence="1" id="KW-0245">EGF-like domain</keyword>
<dbReference type="PROSITE" id="PS00022">
    <property type="entry name" value="EGF_1"/>
    <property type="match status" value="2"/>
</dbReference>
<keyword evidence="3" id="KW-1133">Transmembrane helix</keyword>
<feature type="compositionally biased region" description="Acidic residues" evidence="2">
    <location>
        <begin position="275"/>
        <end position="284"/>
    </location>
</feature>
<dbReference type="PANTHER" id="PTHR46901:SF2">
    <property type="entry name" value="GH04942P"/>
    <property type="match status" value="1"/>
</dbReference>
<dbReference type="PROSITE" id="PS01186">
    <property type="entry name" value="EGF_2"/>
    <property type="match status" value="2"/>
</dbReference>
<evidence type="ECO:0008006" key="8">
    <source>
        <dbReference type="Google" id="ProtNLM"/>
    </source>
</evidence>
<dbReference type="InterPro" id="IPR005018">
    <property type="entry name" value="DOMON_domain"/>
</dbReference>
<sequence>MVELPKNFTCEDCTIRLLREASEWANQYRFWSCADVDILEQRNYKETCMAHGRSIAGRCVCNKGFSGNRCQYEDECDTDTECHGNGKCINLGGTALPKKQCFCNPGFHGEKCSKRNSAKLPSHNAPLDLSRHTKRVLSDRMVVYYKTIPAAKEQNKELEFVLIINGTSYGAIGWRPATFDKTCKRWPYIQNDSISTGTSRQGKSSQDVATVGLKPEAEAEPKAEPGVKGESEAEPNAESEAEPKAESEAVPEAESAGEPLVKPKASRLVDRAEPEQEPEPEAESLDTKQATAKRASNAPHAEPEPETKAEPESEPESSASEPEPENTRSHSEPESEAEPSGSSSSNEDGSTKELKPSEWAPKGDFHPMDCIDLIMGGANGVRSRIRDYYTRDRSTPRLDPFWGGKEDITSATGWEKDGQTVLIFRRKVLSTDAPDHSLNGELHVIWARGQEPGEYYHKPASGLERENPGVKDFYVPDEIKYHGHGSQRGITRINFLSEPVSEGNAVKKAIDCGDSWSYPHGCVATDDKAKPCSYIATWVYQPQSDSVMFTIETKKSNRWTGIGFSNSPQMKNSDAVLGWVTSSGQYFLMDTYMTSYIPPVLDVNQDISGMTGSYVDGNVKLTFSRPMKSTDERDISLDECRFFLFPVEGGSYDAVSKKIRKHEQPPIASSDRICISRKCNPVKKPKTPTNLNYVFDIKLTGGLGNNWQAPPRDSEDFRQLGIRLRRELEPSFKKYSGYNTIQLADINNGDEGAALAKLNLVVSPKSELANREKIQELLREMVLTGKVGALVVDPQHLPQVYEEPIVVPTEDEESVSGGYFSGNRFWIVLGCVAALIALAVIQAGITIYKTTGNSPHKGSPGSGSGMAWRDYSETNYGYDAYDEKQLQVNAIPLQANPVHTNNGHHIPKPRPYHEDGHYGTSQRSGHQEYGNRHAYNEESHDLPPSYRSLPRPANQHPHQHQSRNNGGGGGLGAHNTDFYFMPSQRKYSGEVVRVYVDHNKN</sequence>
<feature type="compositionally biased region" description="Basic and acidic residues" evidence="2">
    <location>
        <begin position="301"/>
        <end position="311"/>
    </location>
</feature>
<dbReference type="EMBL" id="CAJVCH010533867">
    <property type="protein sequence ID" value="CAG7824757.1"/>
    <property type="molecule type" value="Genomic_DNA"/>
</dbReference>
<protein>
    <recommendedName>
        <fullName evidence="8">Cell surface glycoprotein 1</fullName>
    </recommendedName>
</protein>
<feature type="compositionally biased region" description="Low complexity" evidence="2">
    <location>
        <begin position="338"/>
        <end position="348"/>
    </location>
</feature>
<dbReference type="Pfam" id="PF03351">
    <property type="entry name" value="DOMON"/>
    <property type="match status" value="2"/>
</dbReference>
<dbReference type="Proteomes" id="UP000708208">
    <property type="component" value="Unassembled WGS sequence"/>
</dbReference>
<feature type="region of interest" description="Disordered" evidence="2">
    <location>
        <begin position="896"/>
        <end position="977"/>
    </location>
</feature>
<feature type="compositionally biased region" description="Polar residues" evidence="2">
    <location>
        <begin position="192"/>
        <end position="208"/>
    </location>
</feature>
<evidence type="ECO:0000256" key="1">
    <source>
        <dbReference type="PROSITE-ProRule" id="PRU00076"/>
    </source>
</evidence>
<evidence type="ECO:0000256" key="3">
    <source>
        <dbReference type="SAM" id="Phobius"/>
    </source>
</evidence>
<dbReference type="OrthoDB" id="188511at2759"/>
<accession>A0A8J2PDE6</accession>
<organism evidence="6 7">
    <name type="scientific">Allacma fusca</name>
    <dbReference type="NCBI Taxonomy" id="39272"/>
    <lineage>
        <taxon>Eukaryota</taxon>
        <taxon>Metazoa</taxon>
        <taxon>Ecdysozoa</taxon>
        <taxon>Arthropoda</taxon>
        <taxon>Hexapoda</taxon>
        <taxon>Collembola</taxon>
        <taxon>Symphypleona</taxon>
        <taxon>Sminthuridae</taxon>
        <taxon>Allacma</taxon>
    </lineage>
</organism>